<protein>
    <submittedName>
        <fullName evidence="2">SprT-like family protein</fullName>
    </submittedName>
</protein>
<dbReference type="Pfam" id="PF10263">
    <property type="entry name" value="SprT-like"/>
    <property type="match status" value="1"/>
</dbReference>
<dbReference type="EMBL" id="FTNO01000008">
    <property type="protein sequence ID" value="SIR98689.1"/>
    <property type="molecule type" value="Genomic_DNA"/>
</dbReference>
<sequence length="188" mass="21498">MTRQVTVSDITDQRTLTESLNATTDDTPKTPTGLLDRAQQHAADIATKHFPDLPVKAIDWEVSHRAQRQAGVTKYDPATEAITIVLTWTADEQHGWEQFSSTVRHELIHAWQYHEFGEADHGRTFARWTDALDTTQHCERFTSPNWWVICEDCDGRLARYQRSKVVKHPEKYSCGDCSGSLRVEEATE</sequence>
<reference evidence="3" key="1">
    <citation type="submission" date="2017-01" db="EMBL/GenBank/DDBJ databases">
        <authorList>
            <person name="Varghese N."/>
            <person name="Submissions S."/>
        </authorList>
    </citation>
    <scope>NUCLEOTIDE SEQUENCE [LARGE SCALE GENOMIC DNA]</scope>
    <source>
        <strain evidence="3">CGMCC 1.7737</strain>
    </source>
</reference>
<dbReference type="Proteomes" id="UP000186914">
    <property type="component" value="Unassembled WGS sequence"/>
</dbReference>
<dbReference type="RefSeq" id="WP_076433560.1">
    <property type="nucleotide sequence ID" value="NZ_FTNO01000008.1"/>
</dbReference>
<dbReference type="GO" id="GO:0006950">
    <property type="term" value="P:response to stress"/>
    <property type="evidence" value="ECO:0007669"/>
    <property type="project" value="UniProtKB-ARBA"/>
</dbReference>
<evidence type="ECO:0000259" key="1">
    <source>
        <dbReference type="SMART" id="SM00731"/>
    </source>
</evidence>
<dbReference type="SMART" id="SM00731">
    <property type="entry name" value="SprT"/>
    <property type="match status" value="1"/>
</dbReference>
<feature type="domain" description="SprT-like" evidence="1">
    <location>
        <begin position="36"/>
        <end position="184"/>
    </location>
</feature>
<gene>
    <name evidence="2" type="ORF">SAMN05421858_5001</name>
</gene>
<dbReference type="AlphaFoldDB" id="A0A1N7FEA6"/>
<evidence type="ECO:0000313" key="3">
    <source>
        <dbReference type="Proteomes" id="UP000186914"/>
    </source>
</evidence>
<organism evidence="2 3">
    <name type="scientific">Haladaptatus litoreus</name>
    <dbReference type="NCBI Taxonomy" id="553468"/>
    <lineage>
        <taxon>Archaea</taxon>
        <taxon>Methanobacteriati</taxon>
        <taxon>Methanobacteriota</taxon>
        <taxon>Stenosarchaea group</taxon>
        <taxon>Halobacteria</taxon>
        <taxon>Halobacteriales</taxon>
        <taxon>Haladaptataceae</taxon>
        <taxon>Haladaptatus</taxon>
    </lineage>
</organism>
<dbReference type="OrthoDB" id="350006at2157"/>
<evidence type="ECO:0000313" key="2">
    <source>
        <dbReference type="EMBL" id="SIR98689.1"/>
    </source>
</evidence>
<name>A0A1N7FEA6_9EURY</name>
<keyword evidence="3" id="KW-1185">Reference proteome</keyword>
<proteinExistence type="predicted"/>
<dbReference type="InterPro" id="IPR006640">
    <property type="entry name" value="SprT-like_domain"/>
</dbReference>
<accession>A0A1N7FEA6</accession>